<accession>A0ABX3W1L7</accession>
<proteinExistence type="predicted"/>
<organism evidence="1 2">
    <name type="scientific">Mycobacterium triplex</name>
    <dbReference type="NCBI Taxonomy" id="47839"/>
    <lineage>
        <taxon>Bacteria</taxon>
        <taxon>Bacillati</taxon>
        <taxon>Actinomycetota</taxon>
        <taxon>Actinomycetes</taxon>
        <taxon>Mycobacteriales</taxon>
        <taxon>Mycobacteriaceae</taxon>
        <taxon>Mycobacterium</taxon>
        <taxon>Mycobacterium simiae complex</taxon>
    </lineage>
</organism>
<evidence type="ECO:0000313" key="1">
    <source>
        <dbReference type="EMBL" id="ORX01558.1"/>
    </source>
</evidence>
<dbReference type="EMBL" id="LQPY01000030">
    <property type="protein sequence ID" value="ORX01558.1"/>
    <property type="molecule type" value="Genomic_DNA"/>
</dbReference>
<dbReference type="Proteomes" id="UP000193710">
    <property type="component" value="Unassembled WGS sequence"/>
</dbReference>
<evidence type="ECO:0000313" key="2">
    <source>
        <dbReference type="Proteomes" id="UP000193710"/>
    </source>
</evidence>
<comment type="caution">
    <text evidence="1">The sequence shown here is derived from an EMBL/GenBank/DDBJ whole genome shotgun (WGS) entry which is preliminary data.</text>
</comment>
<sequence>MQRVTNAIQGRDDLRVEAAMPCAFGFQSATSLSRPAPTSSTCRHASLQATPAVCLLGNVLV</sequence>
<name>A0ABX3W1L7_9MYCO</name>
<reference evidence="1 2" key="1">
    <citation type="submission" date="2016-01" db="EMBL/GenBank/DDBJ databases">
        <title>The new phylogeny of the genus Mycobacterium.</title>
        <authorList>
            <person name="Tarcisio F."/>
            <person name="Conor M."/>
            <person name="Antonella G."/>
            <person name="Elisabetta G."/>
            <person name="Giulia F.S."/>
            <person name="Sara T."/>
            <person name="Anna F."/>
            <person name="Clotilde B."/>
            <person name="Roberto B."/>
            <person name="Veronica D.S."/>
            <person name="Fabio R."/>
            <person name="Monica P."/>
            <person name="Olivier J."/>
            <person name="Enrico T."/>
            <person name="Nicola S."/>
        </authorList>
    </citation>
    <scope>NUCLEOTIDE SEQUENCE [LARGE SCALE GENOMIC DNA]</scope>
    <source>
        <strain evidence="1 2">DSM 44626</strain>
    </source>
</reference>
<protein>
    <submittedName>
        <fullName evidence="1">Uncharacterized protein</fullName>
    </submittedName>
</protein>
<keyword evidence="2" id="KW-1185">Reference proteome</keyword>
<gene>
    <name evidence="1" type="ORF">AWC29_23225</name>
</gene>